<feature type="transmembrane region" description="Helical" evidence="1">
    <location>
        <begin position="6"/>
        <end position="26"/>
    </location>
</feature>
<evidence type="ECO:0000313" key="3">
    <source>
        <dbReference type="Proteomes" id="UP000799429"/>
    </source>
</evidence>
<evidence type="ECO:0000256" key="1">
    <source>
        <dbReference type="SAM" id="Phobius"/>
    </source>
</evidence>
<evidence type="ECO:0008006" key="4">
    <source>
        <dbReference type="Google" id="ProtNLM"/>
    </source>
</evidence>
<dbReference type="AlphaFoldDB" id="A0A9P4S1Y6"/>
<protein>
    <recommendedName>
        <fullName evidence="4">Fungal N-terminal domain-containing protein</fullName>
    </recommendedName>
</protein>
<gene>
    <name evidence="2" type="ORF">M501DRAFT_1035052</name>
</gene>
<dbReference type="Proteomes" id="UP000799429">
    <property type="component" value="Unassembled WGS sequence"/>
</dbReference>
<keyword evidence="1" id="KW-0472">Membrane</keyword>
<organism evidence="2 3">
    <name type="scientific">Patellaria atrata CBS 101060</name>
    <dbReference type="NCBI Taxonomy" id="1346257"/>
    <lineage>
        <taxon>Eukaryota</taxon>
        <taxon>Fungi</taxon>
        <taxon>Dikarya</taxon>
        <taxon>Ascomycota</taxon>
        <taxon>Pezizomycotina</taxon>
        <taxon>Dothideomycetes</taxon>
        <taxon>Dothideomycetes incertae sedis</taxon>
        <taxon>Patellariales</taxon>
        <taxon>Patellariaceae</taxon>
        <taxon>Patellaria</taxon>
    </lineage>
</organism>
<keyword evidence="1" id="KW-0812">Transmembrane</keyword>
<evidence type="ECO:0000313" key="2">
    <source>
        <dbReference type="EMBL" id="KAF2834872.1"/>
    </source>
</evidence>
<dbReference type="OrthoDB" id="195446at2759"/>
<reference evidence="2" key="1">
    <citation type="journal article" date="2020" name="Stud. Mycol.">
        <title>101 Dothideomycetes genomes: a test case for predicting lifestyles and emergence of pathogens.</title>
        <authorList>
            <person name="Haridas S."/>
            <person name="Albert R."/>
            <person name="Binder M."/>
            <person name="Bloem J."/>
            <person name="Labutti K."/>
            <person name="Salamov A."/>
            <person name="Andreopoulos B."/>
            <person name="Baker S."/>
            <person name="Barry K."/>
            <person name="Bills G."/>
            <person name="Bluhm B."/>
            <person name="Cannon C."/>
            <person name="Castanera R."/>
            <person name="Culley D."/>
            <person name="Daum C."/>
            <person name="Ezra D."/>
            <person name="Gonzalez J."/>
            <person name="Henrissat B."/>
            <person name="Kuo A."/>
            <person name="Liang C."/>
            <person name="Lipzen A."/>
            <person name="Lutzoni F."/>
            <person name="Magnuson J."/>
            <person name="Mondo S."/>
            <person name="Nolan M."/>
            <person name="Ohm R."/>
            <person name="Pangilinan J."/>
            <person name="Park H.-J."/>
            <person name="Ramirez L."/>
            <person name="Alfaro M."/>
            <person name="Sun H."/>
            <person name="Tritt A."/>
            <person name="Yoshinaga Y."/>
            <person name="Zwiers L.-H."/>
            <person name="Turgeon B."/>
            <person name="Goodwin S."/>
            <person name="Spatafora J."/>
            <person name="Crous P."/>
            <person name="Grigoriev I."/>
        </authorList>
    </citation>
    <scope>NUCLEOTIDE SEQUENCE</scope>
    <source>
        <strain evidence="2">CBS 101060</strain>
    </source>
</reference>
<sequence length="128" mass="14178">MDLLSITGTSGIVTVLHLLGNVLGYLNDVKDASKERAQCTIEAANLNSLLTTLGFHLEEGGSSTQWYTTLRTLGIKNGPLDQFNQALEELQIRMTGSKKKVTDKLVWKIKKEEITSILSRMESLKTLL</sequence>
<comment type="caution">
    <text evidence="2">The sequence shown here is derived from an EMBL/GenBank/DDBJ whole genome shotgun (WGS) entry which is preliminary data.</text>
</comment>
<name>A0A9P4S1Y6_9PEZI</name>
<dbReference type="EMBL" id="MU006114">
    <property type="protein sequence ID" value="KAF2834872.1"/>
    <property type="molecule type" value="Genomic_DNA"/>
</dbReference>
<keyword evidence="3" id="KW-1185">Reference proteome</keyword>
<proteinExistence type="predicted"/>
<accession>A0A9P4S1Y6</accession>
<keyword evidence="1" id="KW-1133">Transmembrane helix</keyword>